<evidence type="ECO:0000313" key="8">
    <source>
        <dbReference type="EMBL" id="MEN2767595.1"/>
    </source>
</evidence>
<evidence type="ECO:0000256" key="4">
    <source>
        <dbReference type="ARBA" id="ARBA00022989"/>
    </source>
</evidence>
<gene>
    <name evidence="8" type="ORF">ABC228_10380</name>
</gene>
<keyword evidence="4 6" id="KW-1133">Transmembrane helix</keyword>
<protein>
    <submittedName>
        <fullName evidence="8">ABC transporter permease subunit</fullName>
    </submittedName>
</protein>
<evidence type="ECO:0000256" key="6">
    <source>
        <dbReference type="RuleBase" id="RU363032"/>
    </source>
</evidence>
<dbReference type="EMBL" id="JBDIML010000003">
    <property type="protein sequence ID" value="MEN2767595.1"/>
    <property type="molecule type" value="Genomic_DNA"/>
</dbReference>
<comment type="similarity">
    <text evidence="6">Belongs to the binding-protein-dependent transport system permease family.</text>
</comment>
<evidence type="ECO:0000256" key="2">
    <source>
        <dbReference type="ARBA" id="ARBA00022448"/>
    </source>
</evidence>
<evidence type="ECO:0000256" key="3">
    <source>
        <dbReference type="ARBA" id="ARBA00022692"/>
    </source>
</evidence>
<accession>A0ABU9XH52</accession>
<dbReference type="InterPro" id="IPR035906">
    <property type="entry name" value="MetI-like_sf"/>
</dbReference>
<dbReference type="SUPFAM" id="SSF161098">
    <property type="entry name" value="MetI-like"/>
    <property type="match status" value="1"/>
</dbReference>
<feature type="transmembrane region" description="Helical" evidence="6">
    <location>
        <begin position="118"/>
        <end position="143"/>
    </location>
</feature>
<dbReference type="CDD" id="cd06261">
    <property type="entry name" value="TM_PBP2"/>
    <property type="match status" value="1"/>
</dbReference>
<evidence type="ECO:0000313" key="9">
    <source>
        <dbReference type="Proteomes" id="UP001444625"/>
    </source>
</evidence>
<dbReference type="RefSeq" id="WP_345825065.1">
    <property type="nucleotide sequence ID" value="NZ_JBDIML010000003.1"/>
</dbReference>
<keyword evidence="9" id="KW-1185">Reference proteome</keyword>
<keyword evidence="3 6" id="KW-0812">Transmembrane</keyword>
<name>A0ABU9XH52_9BACI</name>
<dbReference type="PANTHER" id="PTHR43839:SF3">
    <property type="entry name" value="OLIGOPEPTIDE ABC TRANSPORTER, PERMEASE PROTEIN"/>
    <property type="match status" value="1"/>
</dbReference>
<feature type="transmembrane region" description="Helical" evidence="6">
    <location>
        <begin position="207"/>
        <end position="232"/>
    </location>
</feature>
<evidence type="ECO:0000259" key="7">
    <source>
        <dbReference type="PROSITE" id="PS50928"/>
    </source>
</evidence>
<dbReference type="Pfam" id="PF00528">
    <property type="entry name" value="BPD_transp_1"/>
    <property type="match status" value="1"/>
</dbReference>
<feature type="transmembrane region" description="Helical" evidence="6">
    <location>
        <begin position="149"/>
        <end position="168"/>
    </location>
</feature>
<comment type="caution">
    <text evidence="8">The sequence shown here is derived from an EMBL/GenBank/DDBJ whole genome shotgun (WGS) entry which is preliminary data.</text>
</comment>
<proteinExistence type="inferred from homology"/>
<feature type="domain" description="ABC transmembrane type-1" evidence="7">
    <location>
        <begin position="79"/>
        <end position="288"/>
    </location>
</feature>
<feature type="transmembrane region" description="Helical" evidence="6">
    <location>
        <begin position="268"/>
        <end position="287"/>
    </location>
</feature>
<evidence type="ECO:0000256" key="5">
    <source>
        <dbReference type="ARBA" id="ARBA00023136"/>
    </source>
</evidence>
<sequence length="305" mass="34356">MTNWRLWFGMISTGLILLIAIFGTALAPYEKDFMEPSGYYYNSDDDFGFYSSPYPPSKEHLLGTDEWGYDILTLLLYGAKYTIFVGIGVSLLRIIIGGSLGMWFGLSGQVEKKSSSIFSLLGSIPAFLIVYFLLIGITINSALSTMELVILQSFLMILVGFPGVYSAVYSKTGELKKELYITATKALGAGKFRIMWKHILPHLKGTLLVMFVKEIILVLTLIGQLGIFNLFLGGTILRLGGPPVYISISRDWAGLIGQWRSFVYDYQWILYFPLLAFIILLFSFYMLSRGIELKQKSTLQKYPHI</sequence>
<feature type="transmembrane region" description="Helical" evidence="6">
    <location>
        <begin position="81"/>
        <end position="106"/>
    </location>
</feature>
<feature type="transmembrane region" description="Helical" evidence="6">
    <location>
        <begin position="7"/>
        <end position="29"/>
    </location>
</feature>
<reference evidence="8 9" key="1">
    <citation type="submission" date="2024-05" db="EMBL/GenBank/DDBJ databases">
        <authorList>
            <person name="Haq I."/>
            <person name="Ullah Z."/>
            <person name="Ahmad R."/>
            <person name="Li M."/>
            <person name="Tong Y."/>
        </authorList>
    </citation>
    <scope>NUCLEOTIDE SEQUENCE [LARGE SCALE GENOMIC DNA]</scope>
    <source>
        <strain evidence="8 9">16A2E</strain>
    </source>
</reference>
<keyword evidence="5 6" id="KW-0472">Membrane</keyword>
<comment type="subcellular location">
    <subcellularLocation>
        <location evidence="6">Cell membrane</location>
        <topology evidence="6">Multi-pass membrane protein</topology>
    </subcellularLocation>
    <subcellularLocation>
        <location evidence="1">Membrane</location>
        <topology evidence="1">Multi-pass membrane protein</topology>
    </subcellularLocation>
</comment>
<dbReference type="InterPro" id="IPR000515">
    <property type="entry name" value="MetI-like"/>
</dbReference>
<organism evidence="8 9">
    <name type="scientific">Ornithinibacillus xuwenensis</name>
    <dbReference type="NCBI Taxonomy" id="3144668"/>
    <lineage>
        <taxon>Bacteria</taxon>
        <taxon>Bacillati</taxon>
        <taxon>Bacillota</taxon>
        <taxon>Bacilli</taxon>
        <taxon>Bacillales</taxon>
        <taxon>Bacillaceae</taxon>
        <taxon>Ornithinibacillus</taxon>
    </lineage>
</organism>
<dbReference type="Gene3D" id="1.10.3720.10">
    <property type="entry name" value="MetI-like"/>
    <property type="match status" value="1"/>
</dbReference>
<dbReference type="PROSITE" id="PS50928">
    <property type="entry name" value="ABC_TM1"/>
    <property type="match status" value="1"/>
</dbReference>
<keyword evidence="2 6" id="KW-0813">Transport</keyword>
<dbReference type="Proteomes" id="UP001444625">
    <property type="component" value="Unassembled WGS sequence"/>
</dbReference>
<evidence type="ECO:0000256" key="1">
    <source>
        <dbReference type="ARBA" id="ARBA00004141"/>
    </source>
</evidence>
<dbReference type="PANTHER" id="PTHR43839">
    <property type="entry name" value="OPPC IN A BINDING PROTEIN-DEPENDENT TRANSPORT SYSTEM"/>
    <property type="match status" value="1"/>
</dbReference>